<evidence type="ECO:0000313" key="10">
    <source>
        <dbReference type="EMBL" id="KAL3230062.1"/>
    </source>
</evidence>
<dbReference type="PANTHER" id="PTHR31148">
    <property type="entry name" value="U1 SMALL NUCLEAR RIBONUCLEOPROTEIN C"/>
    <property type="match status" value="1"/>
</dbReference>
<feature type="region of interest" description="Disordered" evidence="8">
    <location>
        <begin position="38"/>
        <end position="76"/>
    </location>
</feature>
<keyword evidence="4" id="KW-0862">Zinc</keyword>
<feature type="compositionally biased region" description="Basic and acidic residues" evidence="8">
    <location>
        <begin position="38"/>
        <end position="50"/>
    </location>
</feature>
<dbReference type="PIRSF" id="PIRSF037969">
    <property type="entry name" value="U1_snRNP-C"/>
    <property type="match status" value="1"/>
</dbReference>
<feature type="domain" description="Matrin-type" evidence="9">
    <location>
        <begin position="4"/>
        <end position="36"/>
    </location>
</feature>
<name>A0ABR4NPN2_9SACH</name>
<dbReference type="Proteomes" id="UP001623330">
    <property type="component" value="Unassembled WGS sequence"/>
</dbReference>
<reference evidence="10 11" key="1">
    <citation type="submission" date="2024-05" db="EMBL/GenBank/DDBJ databases">
        <title>Long read based assembly of the Candida bracarensis genome reveals expanded adhesin content.</title>
        <authorList>
            <person name="Marcet-Houben M."/>
            <person name="Ksiezopolska E."/>
            <person name="Gabaldon T."/>
        </authorList>
    </citation>
    <scope>NUCLEOTIDE SEQUENCE [LARGE SCALE GENOMIC DNA]</scope>
    <source>
        <strain evidence="10 11">CBM6</strain>
    </source>
</reference>
<protein>
    <submittedName>
        <fullName evidence="10">U1 small nuclear ribonucleoprotein C</fullName>
    </submittedName>
</protein>
<evidence type="ECO:0000256" key="1">
    <source>
        <dbReference type="ARBA" id="ARBA00004123"/>
    </source>
</evidence>
<keyword evidence="2" id="KW-0479">Metal-binding</keyword>
<evidence type="ECO:0000256" key="8">
    <source>
        <dbReference type="SAM" id="MobiDB-lite"/>
    </source>
</evidence>
<evidence type="ECO:0000313" key="11">
    <source>
        <dbReference type="Proteomes" id="UP001623330"/>
    </source>
</evidence>
<dbReference type="InterPro" id="IPR000690">
    <property type="entry name" value="Matrin/U1-C_Znf_C2H2"/>
</dbReference>
<keyword evidence="6" id="KW-0539">Nucleus</keyword>
<evidence type="ECO:0000259" key="9">
    <source>
        <dbReference type="PROSITE" id="PS50171"/>
    </source>
</evidence>
<proteinExistence type="predicted"/>
<evidence type="ECO:0000256" key="3">
    <source>
        <dbReference type="ARBA" id="ARBA00022771"/>
    </source>
</evidence>
<evidence type="ECO:0000256" key="7">
    <source>
        <dbReference type="ARBA" id="ARBA00023274"/>
    </source>
</evidence>
<evidence type="ECO:0000256" key="6">
    <source>
        <dbReference type="ARBA" id="ARBA00023242"/>
    </source>
</evidence>
<accession>A0ABR4NPN2</accession>
<keyword evidence="7 10" id="KW-0687">Ribonucleoprotein</keyword>
<dbReference type="InterPro" id="IPR036236">
    <property type="entry name" value="Znf_C2H2_sf"/>
</dbReference>
<gene>
    <name evidence="10" type="ORF">RNJ44_01425</name>
</gene>
<keyword evidence="11" id="KW-1185">Reference proteome</keyword>
<sequence>MARYYCEYCHSYLTHDTLSVRKFHLMGKNHLRIRADYYRSKEAEAQQRRDQPKRHRHRHRHIRSPDESTHKKHDEKLGVRLLSRKEKRAQRKLGRVYRSELSRDIDTLSQVYKGSPGYNRVFVEANRLDVGEAVKASKLPQRANTTQQREYKDRYEMYQYYNNNTTLARPQLLTAWKTNYTTTYVQK</sequence>
<dbReference type="PROSITE" id="PS50171">
    <property type="entry name" value="ZF_MATRIN"/>
    <property type="match status" value="1"/>
</dbReference>
<dbReference type="SMART" id="SM00451">
    <property type="entry name" value="ZnF_U1"/>
    <property type="match status" value="1"/>
</dbReference>
<keyword evidence="5" id="KW-0694">RNA-binding</keyword>
<dbReference type="Pfam" id="PF06220">
    <property type="entry name" value="zf-U1"/>
    <property type="match status" value="1"/>
</dbReference>
<evidence type="ECO:0000256" key="5">
    <source>
        <dbReference type="ARBA" id="ARBA00022884"/>
    </source>
</evidence>
<dbReference type="SUPFAM" id="SSF57667">
    <property type="entry name" value="beta-beta-alpha zinc fingers"/>
    <property type="match status" value="1"/>
</dbReference>
<evidence type="ECO:0000256" key="4">
    <source>
        <dbReference type="ARBA" id="ARBA00022833"/>
    </source>
</evidence>
<dbReference type="PANTHER" id="PTHR31148:SF1">
    <property type="entry name" value="U1 SMALL NUCLEAR RIBONUCLEOPROTEIN C"/>
    <property type="match status" value="1"/>
</dbReference>
<dbReference type="InterPro" id="IPR017340">
    <property type="entry name" value="U1_snRNP-C"/>
</dbReference>
<evidence type="ECO:0000256" key="2">
    <source>
        <dbReference type="ARBA" id="ARBA00022723"/>
    </source>
</evidence>
<feature type="compositionally biased region" description="Basic and acidic residues" evidence="8">
    <location>
        <begin position="63"/>
        <end position="76"/>
    </location>
</feature>
<dbReference type="EMBL" id="JBEVYD010000010">
    <property type="protein sequence ID" value="KAL3230062.1"/>
    <property type="molecule type" value="Genomic_DNA"/>
</dbReference>
<organism evidence="10 11">
    <name type="scientific">Nakaseomyces bracarensis</name>
    <dbReference type="NCBI Taxonomy" id="273131"/>
    <lineage>
        <taxon>Eukaryota</taxon>
        <taxon>Fungi</taxon>
        <taxon>Dikarya</taxon>
        <taxon>Ascomycota</taxon>
        <taxon>Saccharomycotina</taxon>
        <taxon>Saccharomycetes</taxon>
        <taxon>Saccharomycetales</taxon>
        <taxon>Saccharomycetaceae</taxon>
        <taxon>Nakaseomyces</taxon>
    </lineage>
</organism>
<dbReference type="InterPro" id="IPR013085">
    <property type="entry name" value="U1-CZ_Znf_C2H2"/>
</dbReference>
<comment type="subcellular location">
    <subcellularLocation>
        <location evidence="1">Nucleus</location>
    </subcellularLocation>
</comment>
<dbReference type="Gene3D" id="3.30.160.60">
    <property type="entry name" value="Classic Zinc Finger"/>
    <property type="match status" value="1"/>
</dbReference>
<dbReference type="GO" id="GO:1990904">
    <property type="term" value="C:ribonucleoprotein complex"/>
    <property type="evidence" value="ECO:0007669"/>
    <property type="project" value="UniProtKB-KW"/>
</dbReference>
<keyword evidence="3" id="KW-0863">Zinc-finger</keyword>
<dbReference type="InterPro" id="IPR003604">
    <property type="entry name" value="Matrin/U1-like-C_Znf_C2H2"/>
</dbReference>
<comment type="caution">
    <text evidence="10">The sequence shown here is derived from an EMBL/GenBank/DDBJ whole genome shotgun (WGS) entry which is preliminary data.</text>
</comment>
<feature type="compositionally biased region" description="Basic residues" evidence="8">
    <location>
        <begin position="51"/>
        <end position="62"/>
    </location>
</feature>